<gene>
    <name evidence="1" type="ORF">CRG98_004396</name>
</gene>
<dbReference type="SUPFAM" id="SSF53098">
    <property type="entry name" value="Ribonuclease H-like"/>
    <property type="match status" value="1"/>
</dbReference>
<reference evidence="1 2" key="1">
    <citation type="submission" date="2017-11" db="EMBL/GenBank/DDBJ databases">
        <title>De-novo sequencing of pomegranate (Punica granatum L.) genome.</title>
        <authorList>
            <person name="Akparov Z."/>
            <person name="Amiraslanov A."/>
            <person name="Hajiyeva S."/>
            <person name="Abbasov M."/>
            <person name="Kaur K."/>
            <person name="Hamwieh A."/>
            <person name="Solovyev V."/>
            <person name="Salamov A."/>
            <person name="Braich B."/>
            <person name="Kosarev P."/>
            <person name="Mahmoud A."/>
            <person name="Hajiyev E."/>
            <person name="Babayeva S."/>
            <person name="Izzatullayeva V."/>
            <person name="Mammadov A."/>
            <person name="Mammadov A."/>
            <person name="Sharifova S."/>
            <person name="Ojaghi J."/>
            <person name="Eynullazada K."/>
            <person name="Bayramov B."/>
            <person name="Abdulazimova A."/>
            <person name="Shahmuradov I."/>
        </authorList>
    </citation>
    <scope>NUCLEOTIDE SEQUENCE [LARGE SCALE GENOMIC DNA]</scope>
    <source>
        <strain evidence="2">cv. AG2017</strain>
        <tissue evidence="1">Leaf</tissue>
    </source>
</reference>
<organism evidence="1 2">
    <name type="scientific">Punica granatum</name>
    <name type="common">Pomegranate</name>
    <dbReference type="NCBI Taxonomy" id="22663"/>
    <lineage>
        <taxon>Eukaryota</taxon>
        <taxon>Viridiplantae</taxon>
        <taxon>Streptophyta</taxon>
        <taxon>Embryophyta</taxon>
        <taxon>Tracheophyta</taxon>
        <taxon>Spermatophyta</taxon>
        <taxon>Magnoliopsida</taxon>
        <taxon>eudicotyledons</taxon>
        <taxon>Gunneridae</taxon>
        <taxon>Pentapetalae</taxon>
        <taxon>rosids</taxon>
        <taxon>malvids</taxon>
        <taxon>Myrtales</taxon>
        <taxon>Lythraceae</taxon>
        <taxon>Punica</taxon>
    </lineage>
</organism>
<dbReference type="Proteomes" id="UP000233551">
    <property type="component" value="Unassembled WGS sequence"/>
</dbReference>
<dbReference type="InterPro" id="IPR012337">
    <property type="entry name" value="RNaseH-like_sf"/>
</dbReference>
<keyword evidence="2" id="KW-1185">Reference proteome</keyword>
<evidence type="ECO:0000313" key="2">
    <source>
        <dbReference type="Proteomes" id="UP000233551"/>
    </source>
</evidence>
<dbReference type="EMBL" id="PGOL01000181">
    <property type="protein sequence ID" value="PKI75245.1"/>
    <property type="molecule type" value="Genomic_DNA"/>
</dbReference>
<sequence length="300" mass="34620">MASVSGSESASASNIEAVVKSRKNATGARDDPAWAHGYEVSRERLKIKCKNYDKIVSRGPYRLKHHLGYTKINVAPCPAVPDDVKNNMLAISAYPLIKVFRMVDSDEKPAMGFIYSEMEKAKQKIKTNFKDDRKSYDLIWEIIDERWEVQLHKPLHDAAYYLNPQLHFSSEFRANREVMLGLYTVMDRMLDDEERDKLKDKKIRKQVNLQVDDISSDDEWIVEKETENTVTLSYNFNLRSLGRGDDGDEESGCIQIGDEHAENMRTQEHSTVDDLELPEEDEFEILYDDDVGDDEELNEI</sequence>
<comment type="caution">
    <text evidence="1">The sequence shown here is derived from an EMBL/GenBank/DDBJ whole genome shotgun (WGS) entry which is preliminary data.</text>
</comment>
<proteinExistence type="predicted"/>
<evidence type="ECO:0008006" key="3">
    <source>
        <dbReference type="Google" id="ProtNLM"/>
    </source>
</evidence>
<evidence type="ECO:0000313" key="1">
    <source>
        <dbReference type="EMBL" id="PKI75245.1"/>
    </source>
</evidence>
<protein>
    <recommendedName>
        <fullName evidence="3">BED-type domain-containing protein</fullName>
    </recommendedName>
</protein>
<dbReference type="AlphaFoldDB" id="A0A2I0L3F5"/>
<name>A0A2I0L3F5_PUNGR</name>
<accession>A0A2I0L3F5</accession>
<dbReference type="STRING" id="22663.A0A2I0L3F5"/>